<dbReference type="GO" id="GO:0048240">
    <property type="term" value="P:sperm capacitation"/>
    <property type="evidence" value="ECO:0007669"/>
    <property type="project" value="TreeGrafter"/>
</dbReference>
<feature type="domain" description="AB hydrolase-1" evidence="3">
    <location>
        <begin position="1145"/>
        <end position="1429"/>
    </location>
</feature>
<evidence type="ECO:0000256" key="2">
    <source>
        <dbReference type="SAM" id="Phobius"/>
    </source>
</evidence>
<keyword evidence="5" id="KW-1185">Reference proteome</keyword>
<proteinExistence type="inferred from homology"/>
<keyword evidence="2" id="KW-0472">Membrane</keyword>
<dbReference type="Proteomes" id="UP001165289">
    <property type="component" value="Unassembled WGS sequence"/>
</dbReference>
<feature type="domain" description="AB hydrolase-1" evidence="3">
    <location>
        <begin position="634"/>
        <end position="732"/>
    </location>
</feature>
<dbReference type="GO" id="GO:0097524">
    <property type="term" value="C:sperm plasma membrane"/>
    <property type="evidence" value="ECO:0007669"/>
    <property type="project" value="TreeGrafter"/>
</dbReference>
<feature type="transmembrane region" description="Helical" evidence="2">
    <location>
        <begin position="1021"/>
        <end position="1044"/>
    </location>
</feature>
<name>A0AAV7JSF9_9METZ</name>
<evidence type="ECO:0000313" key="4">
    <source>
        <dbReference type="EMBL" id="KAI6651469.1"/>
    </source>
</evidence>
<dbReference type="Gene3D" id="3.40.50.1820">
    <property type="entry name" value="alpha/beta hydrolase"/>
    <property type="match status" value="4"/>
</dbReference>
<dbReference type="Pfam" id="PF00561">
    <property type="entry name" value="Abhydrolase_1"/>
    <property type="match status" value="3"/>
</dbReference>
<evidence type="ECO:0000256" key="1">
    <source>
        <dbReference type="ARBA" id="ARBA00010884"/>
    </source>
</evidence>
<keyword evidence="2" id="KW-0812">Transmembrane</keyword>
<dbReference type="InterPro" id="IPR000073">
    <property type="entry name" value="AB_hydrolase_1"/>
</dbReference>
<keyword evidence="2" id="KW-1133">Transmembrane helix</keyword>
<sequence>MFSISIVIALILLSFVLSVFLLKKHILCKKGSINIRLFYDDNLFNQEMISLIPQFSRNYDPPCWIRNRTTSTLIFGILGRFGSRQVTPVGIRQRVKLPDGTAAIFDLYLDPIREDPLLQNIILIVIPGLSNHSASDYVRAYIEYASSHGFRVACLDHLGSDCGEAINPESPRIHTYGGTGDLSAMVDYLRDKYPGNKFIGVGFSIGANILLKYLGERPERQSYFLAAQSWCQGYDVITCLPYISGGISATKLFYNLISKKKKLEYNALLDIIYSGKPTISQNNNEYLNSEVSKCVPEDELKPLMSASKVNNEEIQTADCILPSVEPHPPLQPSELERDLPSWVPTYAYQKIGREVSVDNPPRDVNGFLIEGWEDVPPFDINEFNRHSGIVMLDTHFTRPLLGFNTIEDMYRWACCIYVMDQIKDLPVLLVNAKDDPMVPWQVAEDIMSNHSRVNSKAIGIITQHGGHLGFYEGSCCARKRVSWVDKIDYLSVTAGTLYGYRMISDTSLPYPVSISSLPLATLLLLCLVVFLLFLKKFMLCKKGSINIRLFYDDNLFNQEMISLIPQFTRNYIPPCWIRNRITSTLFFGILGRFGNEQTNPIGNRHRVNLPDGTTITFDLYLDPIREDPLLQNVIIVIIPGVSNHSASDYMRAYIEYASSNGFKVASLNHMGSACGEAINPESPRIHTYGGTGDLSAMVDYLRDKYPGNKFIGVGFSLGANVLLKYLGERPERQSYFLAAQSWCQGYHLNICIPHMNRLGNGAKLFNHLLTKKKKAEVRNILGTLFGGKPSDKIQKQYLVTDEFDKTPEDELKPLMSASKVNNEEIQTADCILPSVEPHPPLQPSELERDLPSWVPTYAYQKIGREVSVDNPPRDVNGFLIEGWEDVPPFDINEFNRATDIASIDACFCRAYLGFQTREDFYNWSSSLLVMDQIKDLPVLLVNARDDPVIPWRVVEEIMSDHSRVNSKAIGIITQHGGHLGFYEGSCCARKRVSWVDKLAIFSSKSSILITHTDVINFYNIYMGYLICVTLAILLPISILIVLLLKKYLISPNCSTNIRLIYQDTHFNREIVSSLPQLTSSYTPPLLFRYGIACFLTFALKARFGSKQNKPIGSRQRVRLPDGTDTMFDLYLDPIREDPLLQNVMIVVLPGILNHSGTDYMRAYIEYASSQGFKVACYNHLGSLPDEDISSEAPRFISYGGTGDITVMMDFLIDKFPDMTYIGVGFSMGANIILKYLGEQPKRQSYFLCAQSWCQGYHAGRCIRFEKKMSYPEWIIWKIVHAKLKYKIKSRYLDKLYSTTCLNKLNKTDGLESSENSLVSNELPSWVHTYACVKGRKRGVSDPSRDDNGYLIDGWEDILPFNLQQFRNSTFMDSLDLSFNCPLLGFKNLDEFYDWNSSLTYMNKIKDLPVLLVNPKNDYLVPWQVIEDIVKGYCEGINANAIGVWPDYGGHLAFYQGSYFSSRVSWRIDIYMGYLICVTLAILLPISILIVLLLKKYLISPNCSTNIRLIYQDTHFNREIVSSLPQLTSSYTPPLLFRYGIVSTLAFAAFGRFKRKQSKPIGSRQRVRLPDGTDTMFDLYLDPIREDPLLQNVMIVVLPGILNHSGTDYMRAYIEYASSQGFKVACYNHLGSLPDEDVSSEAPRFISYGGTGDITVMMDFLIDKFPDMTYIGVGFSMGANIILKYLGEQPKRQSYFLCAQSWCQGYHAGKFANKLGIVSWLIYKLVFIKLKYIIKSRYLDKLYSTTCLNKLNKTDELESSENSLVSNELPSWVHTYACVKGRKRGVSDPSRDDNGYLIDGWEDIPPFNLQQFRNSTFMDSLDLSFNCPLLGFKNLSEFYDWNSSLTYMNKIKDLPVLLVNPKNDYLVPWQVIEDIVKGYCEGINANAIGVWPDYGGHLAFYQGSYFPSRVSWLDVVSIQHARSIVLSQTSQVLNE</sequence>
<evidence type="ECO:0000259" key="3">
    <source>
        <dbReference type="Pfam" id="PF00561"/>
    </source>
</evidence>
<accession>A0AAV7JSF9</accession>
<comment type="similarity">
    <text evidence="1">Belongs to the AB hydrolase superfamily. AB hydrolase 4 family.</text>
</comment>
<protein>
    <recommendedName>
        <fullName evidence="3">AB hydrolase-1 domain-containing protein</fullName>
    </recommendedName>
</protein>
<dbReference type="GO" id="GO:0051793">
    <property type="term" value="P:medium-chain fatty acid catabolic process"/>
    <property type="evidence" value="ECO:0007669"/>
    <property type="project" value="TreeGrafter"/>
</dbReference>
<dbReference type="GO" id="GO:0047372">
    <property type="term" value="F:monoacylglycerol lipase activity"/>
    <property type="evidence" value="ECO:0007669"/>
    <property type="project" value="TreeGrafter"/>
</dbReference>
<dbReference type="InterPro" id="IPR029058">
    <property type="entry name" value="AB_hydrolase_fold"/>
</dbReference>
<organism evidence="4 5">
    <name type="scientific">Oopsacas minuta</name>
    <dbReference type="NCBI Taxonomy" id="111878"/>
    <lineage>
        <taxon>Eukaryota</taxon>
        <taxon>Metazoa</taxon>
        <taxon>Porifera</taxon>
        <taxon>Hexactinellida</taxon>
        <taxon>Hexasterophora</taxon>
        <taxon>Lyssacinosida</taxon>
        <taxon>Leucopsacidae</taxon>
        <taxon>Oopsacas</taxon>
    </lineage>
</organism>
<evidence type="ECO:0000313" key="5">
    <source>
        <dbReference type="Proteomes" id="UP001165289"/>
    </source>
</evidence>
<feature type="transmembrane region" description="Helical" evidence="2">
    <location>
        <begin position="510"/>
        <end position="534"/>
    </location>
</feature>
<feature type="transmembrane region" description="Helical" evidence="2">
    <location>
        <begin position="1081"/>
        <end position="1099"/>
    </location>
</feature>
<dbReference type="GO" id="GO:0008126">
    <property type="term" value="F:acetylesterase activity"/>
    <property type="evidence" value="ECO:0007669"/>
    <property type="project" value="TreeGrafter"/>
</dbReference>
<dbReference type="PANTHER" id="PTHR10794:SF45">
    <property type="entry name" value="MONOACYLGLYCEROL LIPASE ABHD2"/>
    <property type="match status" value="1"/>
</dbReference>
<dbReference type="SUPFAM" id="SSF53474">
    <property type="entry name" value="alpha/beta-Hydrolases"/>
    <property type="match status" value="4"/>
</dbReference>
<feature type="domain" description="AB hydrolase-1" evidence="3">
    <location>
        <begin position="122"/>
        <end position="220"/>
    </location>
</feature>
<dbReference type="GO" id="GO:0051792">
    <property type="term" value="P:medium-chain fatty acid biosynthetic process"/>
    <property type="evidence" value="ECO:0007669"/>
    <property type="project" value="TreeGrafter"/>
</dbReference>
<dbReference type="PANTHER" id="PTHR10794">
    <property type="entry name" value="ABHYDROLASE DOMAIN-CONTAINING PROTEIN"/>
    <property type="match status" value="1"/>
</dbReference>
<gene>
    <name evidence="4" type="ORF">LOD99_5077</name>
</gene>
<comment type="caution">
    <text evidence="4">The sequence shown here is derived from an EMBL/GenBank/DDBJ whole genome shotgun (WGS) entry which is preliminary data.</text>
</comment>
<dbReference type="GO" id="GO:0043401">
    <property type="term" value="P:steroid hormone receptor signaling pathway"/>
    <property type="evidence" value="ECO:0007669"/>
    <property type="project" value="TreeGrafter"/>
</dbReference>
<reference evidence="4 5" key="1">
    <citation type="journal article" date="2023" name="BMC Biol.">
        <title>The compact genome of the sponge Oopsacas minuta (Hexactinellida) is lacking key metazoan core genes.</title>
        <authorList>
            <person name="Santini S."/>
            <person name="Schenkelaars Q."/>
            <person name="Jourda C."/>
            <person name="Duchesne M."/>
            <person name="Belahbib H."/>
            <person name="Rocher C."/>
            <person name="Selva M."/>
            <person name="Riesgo A."/>
            <person name="Vervoort M."/>
            <person name="Leys S.P."/>
            <person name="Kodjabachian L."/>
            <person name="Le Bivic A."/>
            <person name="Borchiellini C."/>
            <person name="Claverie J.M."/>
            <person name="Renard E."/>
        </authorList>
    </citation>
    <scope>NUCLEOTIDE SEQUENCE [LARGE SCALE GENOMIC DNA]</scope>
    <source>
        <strain evidence="4">SPO-2</strain>
    </source>
</reference>
<feature type="transmembrane region" description="Helical" evidence="2">
    <location>
        <begin position="1470"/>
        <end position="1493"/>
    </location>
</feature>
<dbReference type="GO" id="GO:0036126">
    <property type="term" value="C:sperm flagellum"/>
    <property type="evidence" value="ECO:0007669"/>
    <property type="project" value="TreeGrafter"/>
</dbReference>
<dbReference type="EMBL" id="JAKMXF010000303">
    <property type="protein sequence ID" value="KAI6651469.1"/>
    <property type="molecule type" value="Genomic_DNA"/>
</dbReference>
<dbReference type="InterPro" id="IPR050960">
    <property type="entry name" value="AB_hydrolase_4_sf"/>
</dbReference>
<dbReference type="GO" id="GO:0046464">
    <property type="term" value="P:acylglycerol catabolic process"/>
    <property type="evidence" value="ECO:0007669"/>
    <property type="project" value="TreeGrafter"/>
</dbReference>